<keyword evidence="4" id="KW-1185">Reference proteome</keyword>
<protein>
    <submittedName>
        <fullName evidence="2">Uncharacterized protein</fullName>
    </submittedName>
</protein>
<evidence type="ECO:0000256" key="1">
    <source>
        <dbReference type="SAM" id="MobiDB-lite"/>
    </source>
</evidence>
<reference evidence="2 4" key="1">
    <citation type="submission" date="2021-02" db="EMBL/GenBank/DDBJ databases">
        <title>Variation within the Batrachochytrium salamandrivorans European outbreak.</title>
        <authorList>
            <person name="Kelly M."/>
            <person name="Pasmans F."/>
            <person name="Shea T.P."/>
            <person name="Munoz J.F."/>
            <person name="Carranza S."/>
            <person name="Cuomo C.A."/>
            <person name="Martel A."/>
        </authorList>
    </citation>
    <scope>NUCLEOTIDE SEQUENCE [LARGE SCALE GENOMIC DNA]</scope>
    <source>
        <strain evidence="2 4">AMFP18/2</strain>
    </source>
</reference>
<gene>
    <name evidence="3" type="ORF">BASA50_003159</name>
    <name evidence="2" type="ORF">BASA50_009806</name>
</gene>
<evidence type="ECO:0000313" key="3">
    <source>
        <dbReference type="EMBL" id="KAH6599273.1"/>
    </source>
</evidence>
<feature type="region of interest" description="Disordered" evidence="1">
    <location>
        <begin position="94"/>
        <end position="115"/>
    </location>
</feature>
<accession>A0ABQ8F0A7</accession>
<dbReference type="EMBL" id="JAFCIX010000073">
    <property type="protein sequence ID" value="KAH6599273.1"/>
    <property type="molecule type" value="Genomic_DNA"/>
</dbReference>
<comment type="caution">
    <text evidence="2">The sequence shown here is derived from an EMBL/GenBank/DDBJ whole genome shotgun (WGS) entry which is preliminary data.</text>
</comment>
<evidence type="ECO:0000313" key="2">
    <source>
        <dbReference type="EMBL" id="KAH6589788.1"/>
    </source>
</evidence>
<proteinExistence type="predicted"/>
<dbReference type="Proteomes" id="UP001648503">
    <property type="component" value="Unassembled WGS sequence"/>
</dbReference>
<sequence length="115" mass="13517">MMVSHLTPITWTFVLAYMIQAMALALTIGHNQPTSVLQKRWPTLEESNLNKDANSNSESLIERRGLRSWWRKRRLKHYQNAIHHHQEEIELLEMKSQNANEALGQPEKEQVDEED</sequence>
<dbReference type="EMBL" id="JAFCIX010000440">
    <property type="protein sequence ID" value="KAH6589788.1"/>
    <property type="molecule type" value="Genomic_DNA"/>
</dbReference>
<organism evidence="2 4">
    <name type="scientific">Batrachochytrium salamandrivorans</name>
    <dbReference type="NCBI Taxonomy" id="1357716"/>
    <lineage>
        <taxon>Eukaryota</taxon>
        <taxon>Fungi</taxon>
        <taxon>Fungi incertae sedis</taxon>
        <taxon>Chytridiomycota</taxon>
        <taxon>Chytridiomycota incertae sedis</taxon>
        <taxon>Chytridiomycetes</taxon>
        <taxon>Rhizophydiales</taxon>
        <taxon>Rhizophydiales incertae sedis</taxon>
        <taxon>Batrachochytrium</taxon>
    </lineage>
</organism>
<name>A0ABQ8F0A7_9FUNG</name>
<evidence type="ECO:0000313" key="4">
    <source>
        <dbReference type="Proteomes" id="UP001648503"/>
    </source>
</evidence>